<name>A0A2T0B4E9_9CLOT</name>
<dbReference type="GO" id="GO:0004190">
    <property type="term" value="F:aspartic-type endopeptidase activity"/>
    <property type="evidence" value="ECO:0007669"/>
    <property type="project" value="UniProtKB-UniRule"/>
</dbReference>
<feature type="active site" evidence="9">
    <location>
        <position position="129"/>
    </location>
</feature>
<evidence type="ECO:0000256" key="4">
    <source>
        <dbReference type="ARBA" id="ARBA00022692"/>
    </source>
</evidence>
<keyword evidence="12" id="KW-0449">Lipoprotein</keyword>
<evidence type="ECO:0000256" key="10">
    <source>
        <dbReference type="RuleBase" id="RU000594"/>
    </source>
</evidence>
<protein>
    <recommendedName>
        <fullName evidence="9">Lipoprotein signal peptidase</fullName>
        <ecNumber evidence="9">3.4.23.36</ecNumber>
    </recommendedName>
    <alternativeName>
        <fullName evidence="9">Prolipoprotein signal peptidase</fullName>
    </alternativeName>
    <alternativeName>
        <fullName evidence="9">Signal peptidase II</fullName>
        <shortName evidence="9">SPase II</shortName>
    </alternativeName>
</protein>
<evidence type="ECO:0000256" key="3">
    <source>
        <dbReference type="ARBA" id="ARBA00022670"/>
    </source>
</evidence>
<evidence type="ECO:0000256" key="7">
    <source>
        <dbReference type="ARBA" id="ARBA00022989"/>
    </source>
</evidence>
<comment type="pathway">
    <text evidence="9">Protein modification; lipoprotein biosynthesis (signal peptide cleavage).</text>
</comment>
<feature type="transmembrane region" description="Helical" evidence="9">
    <location>
        <begin position="120"/>
        <end position="144"/>
    </location>
</feature>
<keyword evidence="7 9" id="KW-1133">Transmembrane helix</keyword>
<evidence type="ECO:0000256" key="2">
    <source>
        <dbReference type="ARBA" id="ARBA00022475"/>
    </source>
</evidence>
<comment type="function">
    <text evidence="9 10">This protein specifically catalyzes the removal of signal peptides from prolipoproteins.</text>
</comment>
<dbReference type="PRINTS" id="PR00781">
    <property type="entry name" value="LIPOSIGPTASE"/>
</dbReference>
<keyword evidence="8 9" id="KW-0472">Membrane</keyword>
<feature type="active site" evidence="9">
    <location>
        <position position="110"/>
    </location>
</feature>
<evidence type="ECO:0000256" key="6">
    <source>
        <dbReference type="ARBA" id="ARBA00022801"/>
    </source>
</evidence>
<dbReference type="HAMAP" id="MF_00161">
    <property type="entry name" value="LspA"/>
    <property type="match status" value="1"/>
</dbReference>
<dbReference type="RefSeq" id="WP_106063465.1">
    <property type="nucleotide sequence ID" value="NZ_PVXO01000036.1"/>
</dbReference>
<evidence type="ECO:0000313" key="13">
    <source>
        <dbReference type="Proteomes" id="UP000239706"/>
    </source>
</evidence>
<keyword evidence="5 9" id="KW-0064">Aspartyl protease</keyword>
<comment type="caution">
    <text evidence="12">The sequence shown here is derived from an EMBL/GenBank/DDBJ whole genome shotgun (WGS) entry which is preliminary data.</text>
</comment>
<dbReference type="PANTHER" id="PTHR33695:SF1">
    <property type="entry name" value="LIPOPROTEIN SIGNAL PEPTIDASE"/>
    <property type="match status" value="1"/>
</dbReference>
<accession>A0A2T0B4E9</accession>
<evidence type="ECO:0000256" key="8">
    <source>
        <dbReference type="ARBA" id="ARBA00023136"/>
    </source>
</evidence>
<dbReference type="PANTHER" id="PTHR33695">
    <property type="entry name" value="LIPOPROTEIN SIGNAL PEPTIDASE"/>
    <property type="match status" value="1"/>
</dbReference>
<comment type="caution">
    <text evidence="9">Lacks conserved residue(s) required for the propagation of feature annotation.</text>
</comment>
<dbReference type="OrthoDB" id="9810259at2"/>
<keyword evidence="4 9" id="KW-0812">Transmembrane</keyword>
<keyword evidence="13" id="KW-1185">Reference proteome</keyword>
<dbReference type="UniPathway" id="UPA00665"/>
<organism evidence="12 13">
    <name type="scientific">Clostridium liquoris</name>
    <dbReference type="NCBI Taxonomy" id="1289519"/>
    <lineage>
        <taxon>Bacteria</taxon>
        <taxon>Bacillati</taxon>
        <taxon>Bacillota</taxon>
        <taxon>Clostridia</taxon>
        <taxon>Eubacteriales</taxon>
        <taxon>Clostridiaceae</taxon>
        <taxon>Clostridium</taxon>
    </lineage>
</organism>
<reference evidence="12 13" key="1">
    <citation type="submission" date="2018-03" db="EMBL/GenBank/DDBJ databases">
        <title>Genome sequence of Clostridium liquoris DSM 100320.</title>
        <authorList>
            <person name="Poehlein A."/>
            <person name="Daniel R."/>
        </authorList>
    </citation>
    <scope>NUCLEOTIDE SEQUENCE [LARGE SCALE GENOMIC DNA]</scope>
    <source>
        <strain evidence="12 13">DSM 100320</strain>
    </source>
</reference>
<gene>
    <name evidence="9 12" type="primary">lspA</name>
    <name evidence="12" type="ORF">CLLI_13480</name>
</gene>
<comment type="similarity">
    <text evidence="1 9 11">Belongs to the peptidase A8 family.</text>
</comment>
<evidence type="ECO:0000313" key="12">
    <source>
        <dbReference type="EMBL" id="PRR78766.1"/>
    </source>
</evidence>
<keyword evidence="3 9" id="KW-0645">Protease</keyword>
<comment type="catalytic activity">
    <reaction evidence="9 10">
        <text>Release of signal peptides from bacterial membrane prolipoproteins. Hydrolyzes -Xaa-Yaa-Zaa-|-(S,diacylglyceryl)Cys-, in which Xaa is hydrophobic (preferably Leu), and Yaa (Ala or Ser) and Zaa (Gly or Ala) have small, neutral side chains.</text>
        <dbReference type="EC" id="3.4.23.36"/>
    </reaction>
</comment>
<sequence>MEVAIIILGVVLDRVTKLWAVKTLSSGNDIVIIKNFFQFSYLENSGAAFGIFRDKILFLTATTLIVVSATLFYLFKFKPASKLIRISLSLIISGAIGNLIDRIQCKYVVDFILFHYKDIYYFPTFNVADILVSVGTILLAIFVIKEDVHGE</sequence>
<keyword evidence="6 9" id="KW-0378">Hydrolase</keyword>
<evidence type="ECO:0000256" key="5">
    <source>
        <dbReference type="ARBA" id="ARBA00022750"/>
    </source>
</evidence>
<dbReference type="EMBL" id="PVXO01000036">
    <property type="protein sequence ID" value="PRR78766.1"/>
    <property type="molecule type" value="Genomic_DNA"/>
</dbReference>
<dbReference type="GO" id="GO:0005886">
    <property type="term" value="C:plasma membrane"/>
    <property type="evidence" value="ECO:0007669"/>
    <property type="project" value="UniProtKB-SubCell"/>
</dbReference>
<evidence type="ECO:0000256" key="11">
    <source>
        <dbReference type="RuleBase" id="RU004181"/>
    </source>
</evidence>
<comment type="subcellular location">
    <subcellularLocation>
        <location evidence="9">Cell membrane</location>
        <topology evidence="9">Multi-pass membrane protein</topology>
    </subcellularLocation>
</comment>
<dbReference type="AlphaFoldDB" id="A0A2T0B4E9"/>
<evidence type="ECO:0000256" key="9">
    <source>
        <dbReference type="HAMAP-Rule" id="MF_00161"/>
    </source>
</evidence>
<dbReference type="EC" id="3.4.23.36" evidence="9"/>
<dbReference type="InterPro" id="IPR001872">
    <property type="entry name" value="Peptidase_A8"/>
</dbReference>
<dbReference type="PROSITE" id="PS00855">
    <property type="entry name" value="SPASE_II"/>
    <property type="match status" value="1"/>
</dbReference>
<keyword evidence="2 9" id="KW-1003">Cell membrane</keyword>
<dbReference type="Pfam" id="PF01252">
    <property type="entry name" value="Peptidase_A8"/>
    <property type="match status" value="1"/>
</dbReference>
<dbReference type="NCBIfam" id="TIGR00077">
    <property type="entry name" value="lspA"/>
    <property type="match status" value="1"/>
</dbReference>
<dbReference type="GO" id="GO:0006508">
    <property type="term" value="P:proteolysis"/>
    <property type="evidence" value="ECO:0007669"/>
    <property type="project" value="UniProtKB-KW"/>
</dbReference>
<evidence type="ECO:0000256" key="1">
    <source>
        <dbReference type="ARBA" id="ARBA00006139"/>
    </source>
</evidence>
<proteinExistence type="inferred from homology"/>
<feature type="transmembrane region" description="Helical" evidence="9">
    <location>
        <begin position="56"/>
        <end position="75"/>
    </location>
</feature>
<dbReference type="Proteomes" id="UP000239706">
    <property type="component" value="Unassembled WGS sequence"/>
</dbReference>